<sequence>MQNERTILLICGGLFIFIIVLLPVIIMLITRSKIAALSLESDLAIAANASNSAEQNKTISENRSTSSRYFNVNTRVATIYTASFIVFTTILSLIMFYCNHKIVAGKITPTYVDWIKTDSLNLKSGPTWFFYDSKLGRLNSLHQINDSEKTQLVALLESGDNNFKSYSQAIDRLTFLSNRNSDEDFSNWLILLYAIAGLIGVQMRTINNFVGNACFKNDFNFHVWWPWYLVRPILGFITGAVVFLLIDGKHLLGGQISSGFNTAVLGLAFLGGFSADDFYELLRKISKRLFGQS</sequence>
<gene>
    <name evidence="1" type="ORF">J2795_002996</name>
</gene>
<accession>A0ACC6IWW7</accession>
<reference evidence="1" key="1">
    <citation type="submission" date="2023-07" db="EMBL/GenBank/DDBJ databases">
        <title>Sorghum-associated microbial communities from plants grown in Nebraska, USA.</title>
        <authorList>
            <person name="Schachtman D."/>
        </authorList>
    </citation>
    <scope>NUCLEOTIDE SEQUENCE</scope>
    <source>
        <strain evidence="1">DS1280</strain>
    </source>
</reference>
<dbReference type="Proteomes" id="UP001184376">
    <property type="component" value="Unassembled WGS sequence"/>
</dbReference>
<name>A0ACC6IWW7_9FLAO</name>
<evidence type="ECO:0000313" key="1">
    <source>
        <dbReference type="EMBL" id="MDR6442271.1"/>
    </source>
</evidence>
<proteinExistence type="predicted"/>
<evidence type="ECO:0000313" key="2">
    <source>
        <dbReference type="Proteomes" id="UP001184376"/>
    </source>
</evidence>
<keyword evidence="2" id="KW-1185">Reference proteome</keyword>
<comment type="caution">
    <text evidence="1">The sequence shown here is derived from an EMBL/GenBank/DDBJ whole genome shotgun (WGS) entry which is preliminary data.</text>
</comment>
<organism evidence="1 2">
    <name type="scientific">Chryseobacterium bernardetii</name>
    <dbReference type="NCBI Taxonomy" id="1241978"/>
    <lineage>
        <taxon>Bacteria</taxon>
        <taxon>Pseudomonadati</taxon>
        <taxon>Bacteroidota</taxon>
        <taxon>Flavobacteriia</taxon>
        <taxon>Flavobacteriales</taxon>
        <taxon>Weeksellaceae</taxon>
        <taxon>Chryseobacterium group</taxon>
        <taxon>Chryseobacterium</taxon>
    </lineage>
</organism>
<dbReference type="EMBL" id="JAVDRG010000005">
    <property type="protein sequence ID" value="MDR6442271.1"/>
    <property type="molecule type" value="Genomic_DNA"/>
</dbReference>
<protein>
    <submittedName>
        <fullName evidence="1">Uncharacterized protein</fullName>
    </submittedName>
</protein>